<feature type="transmembrane region" description="Helical" evidence="2">
    <location>
        <begin position="80"/>
        <end position="105"/>
    </location>
</feature>
<keyword evidence="2" id="KW-1133">Transmembrane helix</keyword>
<proteinExistence type="predicted"/>
<feature type="transmembrane region" description="Helical" evidence="2">
    <location>
        <begin position="112"/>
        <end position="133"/>
    </location>
</feature>
<evidence type="ECO:0000256" key="2">
    <source>
        <dbReference type="SAM" id="Phobius"/>
    </source>
</evidence>
<organism evidence="3">
    <name type="scientific">Noctiluca scintillans</name>
    <name type="common">Sea sparkle</name>
    <name type="synonym">Red tide dinoflagellate</name>
    <dbReference type="NCBI Taxonomy" id="2966"/>
    <lineage>
        <taxon>Eukaryota</taxon>
        <taxon>Sar</taxon>
        <taxon>Alveolata</taxon>
        <taxon>Dinophyceae</taxon>
        <taxon>Noctilucales</taxon>
        <taxon>Noctilucaceae</taxon>
        <taxon>Noctiluca</taxon>
    </lineage>
</organism>
<accession>A0A7S1AYZ2</accession>
<dbReference type="EMBL" id="HBFQ01061171">
    <property type="protein sequence ID" value="CAD8868966.1"/>
    <property type="molecule type" value="Transcribed_RNA"/>
</dbReference>
<keyword evidence="2" id="KW-0812">Transmembrane</keyword>
<protein>
    <submittedName>
        <fullName evidence="3">Uncharacterized protein</fullName>
    </submittedName>
</protein>
<feature type="region of interest" description="Disordered" evidence="1">
    <location>
        <begin position="188"/>
        <end position="215"/>
    </location>
</feature>
<gene>
    <name evidence="3" type="ORF">NSCI0253_LOCUS43322</name>
</gene>
<feature type="transmembrane region" description="Helical" evidence="2">
    <location>
        <begin position="35"/>
        <end position="68"/>
    </location>
</feature>
<dbReference type="AlphaFoldDB" id="A0A7S1AYZ2"/>
<evidence type="ECO:0000256" key="1">
    <source>
        <dbReference type="SAM" id="MobiDB-lite"/>
    </source>
</evidence>
<keyword evidence="2" id="KW-0472">Membrane</keyword>
<reference evidence="3" key="1">
    <citation type="submission" date="2021-01" db="EMBL/GenBank/DDBJ databases">
        <authorList>
            <person name="Corre E."/>
            <person name="Pelletier E."/>
            <person name="Niang G."/>
            <person name="Scheremetjew M."/>
            <person name="Finn R."/>
            <person name="Kale V."/>
            <person name="Holt S."/>
            <person name="Cochrane G."/>
            <person name="Meng A."/>
            <person name="Brown T."/>
            <person name="Cohen L."/>
        </authorList>
    </citation>
    <scope>NUCLEOTIDE SEQUENCE</scope>
</reference>
<evidence type="ECO:0000313" key="3">
    <source>
        <dbReference type="EMBL" id="CAD8868966.1"/>
    </source>
</evidence>
<name>A0A7S1AYZ2_NOCSC</name>
<sequence>MNAPAGQFIAGWMPMQVGTPTDFARRHRTTMSYLLVAQLIILLLRMCLLSNIIGIVLQCVMVLLGWYTWTVDLHITYMCVWGVFCFATGCYDTIVCLIVGMIGFLEFTVIEFVLRFCVPASELAGAMFAYLIFCDHQGLPMPFGLGSEVKGEGNQSLLDGNKMESGTNNSLLKSIGAWRGAYGTLSGKPPSPINTQDNPFMTHGKPKENPFATHV</sequence>